<dbReference type="STRING" id="536979.SAMN04488055_5320"/>
<dbReference type="InterPro" id="IPR036866">
    <property type="entry name" value="RibonucZ/Hydroxyglut_hydro"/>
</dbReference>
<sequence length="331" mass="36930">MLTFTDKGIYCAAGDFYIDPWKPVPRAVITHAHSDHARWGNQHYLCTKDSVPFLRLRLGKEISVQGLAYGEEIYLNGVTVSFHPAGHMIGSAQVKVTYKGQTWVASGDYKVENDGISGAFEPQKCHVFITESTFGLPIYHWKPQASIFSDIRNWMNENEQAGKNSVLVAYSLGKAQRLLYNLQHHVSRFLVHGAIFNAHEVCLQNGWPLPPVELITPETPKENYKGSLIIAPPSAADSAWMKRFNPYSLGVCSGWMQVRGNARRSNVDAGFPISDHADWRGLLDTIKQTGAEKIFVTHGFTSVLARYLQENGLPAEEVKTAYGSEEEETTT</sequence>
<dbReference type="PANTHER" id="PTHR11203">
    <property type="entry name" value="CLEAVAGE AND POLYADENYLATION SPECIFICITY FACTOR FAMILY MEMBER"/>
    <property type="match status" value="1"/>
</dbReference>
<reference evidence="1 2" key="1">
    <citation type="submission" date="2016-11" db="EMBL/GenBank/DDBJ databases">
        <authorList>
            <person name="Jaros S."/>
            <person name="Januszkiewicz K."/>
            <person name="Wedrychowicz H."/>
        </authorList>
    </citation>
    <scope>NUCLEOTIDE SEQUENCE [LARGE SCALE GENOMIC DNA]</scope>
    <source>
        <strain evidence="1 2">DSM 24787</strain>
    </source>
</reference>
<dbReference type="Proteomes" id="UP000185003">
    <property type="component" value="Unassembled WGS sequence"/>
</dbReference>
<dbReference type="RefSeq" id="WP_074242561.1">
    <property type="nucleotide sequence ID" value="NZ_FSRA01000002.1"/>
</dbReference>
<name>A0A1N6K8P3_9BACT</name>
<dbReference type="InterPro" id="IPR026360">
    <property type="entry name" value="Xnuc_lig_assoc"/>
</dbReference>
<evidence type="ECO:0000313" key="1">
    <source>
        <dbReference type="EMBL" id="SIO52922.1"/>
    </source>
</evidence>
<dbReference type="EMBL" id="FSRA01000002">
    <property type="protein sequence ID" value="SIO52922.1"/>
    <property type="molecule type" value="Genomic_DNA"/>
</dbReference>
<dbReference type="Gene3D" id="3.60.15.10">
    <property type="entry name" value="Ribonuclease Z/Hydroxyacylglutathione hydrolase-like"/>
    <property type="match status" value="1"/>
</dbReference>
<accession>A0A1N6K8P3</accession>
<dbReference type="NCBIfam" id="TIGR04122">
    <property type="entry name" value="Xnuc_lig_assoc"/>
    <property type="match status" value="1"/>
</dbReference>
<dbReference type="OrthoDB" id="9803916at2"/>
<proteinExistence type="predicted"/>
<protein>
    <submittedName>
        <fullName evidence="1">Putative mRNA 3-end processing factor</fullName>
    </submittedName>
</protein>
<gene>
    <name evidence="1" type="ORF">SAMN04488055_5320</name>
</gene>
<dbReference type="SUPFAM" id="SSF56281">
    <property type="entry name" value="Metallo-hydrolase/oxidoreductase"/>
    <property type="match status" value="1"/>
</dbReference>
<evidence type="ECO:0000313" key="2">
    <source>
        <dbReference type="Proteomes" id="UP000185003"/>
    </source>
</evidence>
<dbReference type="GO" id="GO:0004521">
    <property type="term" value="F:RNA endonuclease activity"/>
    <property type="evidence" value="ECO:0007669"/>
    <property type="project" value="TreeGrafter"/>
</dbReference>
<dbReference type="PANTHER" id="PTHR11203:SF49">
    <property type="entry name" value="BLL1145 PROTEIN"/>
    <property type="match status" value="1"/>
</dbReference>
<dbReference type="AlphaFoldDB" id="A0A1N6K8P3"/>
<dbReference type="InterPro" id="IPR050698">
    <property type="entry name" value="MBL"/>
</dbReference>
<keyword evidence="2" id="KW-1185">Reference proteome</keyword>
<organism evidence="1 2">
    <name type="scientific">Chitinophaga niabensis</name>
    <dbReference type="NCBI Taxonomy" id="536979"/>
    <lineage>
        <taxon>Bacteria</taxon>
        <taxon>Pseudomonadati</taxon>
        <taxon>Bacteroidota</taxon>
        <taxon>Chitinophagia</taxon>
        <taxon>Chitinophagales</taxon>
        <taxon>Chitinophagaceae</taxon>
        <taxon>Chitinophaga</taxon>
    </lineage>
</organism>